<dbReference type="OrthoDB" id="661559at2759"/>
<proteinExistence type="predicted"/>
<gene>
    <name evidence="1" type="ORF">SHERM_09152</name>
</gene>
<accession>A0A9N7RTG2</accession>
<protein>
    <submittedName>
        <fullName evidence="1">Uncharacterized protein</fullName>
    </submittedName>
</protein>
<evidence type="ECO:0000313" key="1">
    <source>
        <dbReference type="EMBL" id="CAA0843378.1"/>
    </source>
</evidence>
<dbReference type="EMBL" id="CACSLK010035018">
    <property type="protein sequence ID" value="CAA0843378.1"/>
    <property type="molecule type" value="Genomic_DNA"/>
</dbReference>
<dbReference type="AlphaFoldDB" id="A0A9N7RTG2"/>
<sequence>MARNWWGKMMTPMQKVWAKLSKRICSRKNGIIKLHQDVRSCEYEDVHILWDMLKRKEVDLTIEREPFWRLHWSKCSPLLCCAV</sequence>
<dbReference type="PANTHER" id="PTHR33181:SF58">
    <property type="match status" value="1"/>
</dbReference>
<keyword evidence="2" id="KW-1185">Reference proteome</keyword>
<name>A0A9N7RTG2_STRHE</name>
<organism evidence="1 2">
    <name type="scientific">Striga hermonthica</name>
    <name type="common">Purple witchweed</name>
    <name type="synonym">Buchnera hermonthica</name>
    <dbReference type="NCBI Taxonomy" id="68872"/>
    <lineage>
        <taxon>Eukaryota</taxon>
        <taxon>Viridiplantae</taxon>
        <taxon>Streptophyta</taxon>
        <taxon>Embryophyta</taxon>
        <taxon>Tracheophyta</taxon>
        <taxon>Spermatophyta</taxon>
        <taxon>Magnoliopsida</taxon>
        <taxon>eudicotyledons</taxon>
        <taxon>Gunneridae</taxon>
        <taxon>Pentapetalae</taxon>
        <taxon>asterids</taxon>
        <taxon>lamiids</taxon>
        <taxon>Lamiales</taxon>
        <taxon>Orobanchaceae</taxon>
        <taxon>Buchnereae</taxon>
        <taxon>Striga</taxon>
    </lineage>
</organism>
<evidence type="ECO:0000313" key="2">
    <source>
        <dbReference type="Proteomes" id="UP001153555"/>
    </source>
</evidence>
<comment type="caution">
    <text evidence="1">The sequence shown here is derived from an EMBL/GenBank/DDBJ whole genome shotgun (WGS) entry which is preliminary data.</text>
</comment>
<dbReference type="Proteomes" id="UP001153555">
    <property type="component" value="Unassembled WGS sequence"/>
</dbReference>
<reference evidence="1" key="1">
    <citation type="submission" date="2019-12" db="EMBL/GenBank/DDBJ databases">
        <authorList>
            <person name="Scholes J."/>
        </authorList>
    </citation>
    <scope>NUCLEOTIDE SEQUENCE</scope>
</reference>
<dbReference type="PANTHER" id="PTHR33181">
    <property type="entry name" value="OS01G0778500 PROTEIN"/>
    <property type="match status" value="1"/>
</dbReference>